<evidence type="ECO:0000313" key="2">
    <source>
        <dbReference type="Proteomes" id="UP000634229"/>
    </source>
</evidence>
<sequence>MTGLPPRPAFGPLLDRGRPEDLRELLERTPDLLKPVVRTAEWIPSALVDAVLAEAGPWLERLAGNKQATAADAALRARLAASGHPLVAAKAFHDGSWTLAELRTVLAAADPADRLWFDKPGPAAGLLTVWGSSAEHRRLALRAAVVSPFPDVVAHALDALWQAGELTRGERLRGMLSLVVHAGSDRLTELLDAVGAPDGGHDEEDIALGRAAVAGPEGVEALRTAVEAAEGPAGLLDEVCGPPQGVPEALGLRAELDWSGLVRAHRTRPLAPGVVAALVARTDCPAEALPMLCEGHPDAATLLTELGRPVPLAALDALPAKEARKLLPSLVREGLGRTVSADELLALRPAMAALTSVQPMTATHEGRERAAQFTGKLTALVAEKLGDDVAAWRVARARLARFRGTVAELLDDAVARAARGEGADGAWPEAAERPAFTEAVVPKGARAAFLVLLDTADTATQWRLLPHLDDRTAYDLLVLCRLRTGWPARALAAPGHRERVLLSRRRDLSAEAVTALAALDDPAVNAGLVYQRAVTWEQRLALVTGKPFTPGRTGRLPVDEAFRADLERSTRRDQKVWFAPWTASGDPWMTGHVLGKVALNSQHLQWRFALGLWERQGPEQLGEQLPNWFQPTVRTTVAELLADPDRDGARERLRELARKAGSAKQLAGRLRHPTIDRTLDWLLAEGFDWDWDTLLTEHLRSPLPRYYLSELAELDGCPELLRLAVGRMSRSEQTAYRKLVEGEDPSRVLAKATLSTPDDGVSWVEMAIRRKLLTRAEVVDTAKPAHCVLALVGEAEKRGEEDGGGEHLEALIRQHLDGSAEAWTLGLRLLPEFTGTVPELLRTAGLAALAPVGAGAGREDEA</sequence>
<comment type="caution">
    <text evidence="1">The sequence shown here is derived from an EMBL/GenBank/DDBJ whole genome shotgun (WGS) entry which is preliminary data.</text>
</comment>
<evidence type="ECO:0008006" key="3">
    <source>
        <dbReference type="Google" id="ProtNLM"/>
    </source>
</evidence>
<dbReference type="Proteomes" id="UP000634229">
    <property type="component" value="Unassembled WGS sequence"/>
</dbReference>
<evidence type="ECO:0000313" key="1">
    <source>
        <dbReference type="EMBL" id="MBL1095628.1"/>
    </source>
</evidence>
<accession>A0ABS1N6F1</accession>
<organism evidence="1 2">
    <name type="scientific">Streptomyces coffeae</name>
    <dbReference type="NCBI Taxonomy" id="621382"/>
    <lineage>
        <taxon>Bacteria</taxon>
        <taxon>Bacillati</taxon>
        <taxon>Actinomycetota</taxon>
        <taxon>Actinomycetes</taxon>
        <taxon>Kitasatosporales</taxon>
        <taxon>Streptomycetaceae</taxon>
        <taxon>Streptomyces</taxon>
    </lineage>
</organism>
<name>A0ABS1N6F1_9ACTN</name>
<protein>
    <recommendedName>
        <fullName evidence="3">Secreted protein</fullName>
    </recommendedName>
</protein>
<gene>
    <name evidence="1" type="ORF">JK363_02820</name>
</gene>
<keyword evidence="2" id="KW-1185">Reference proteome</keyword>
<dbReference type="EMBL" id="JAERRF010000002">
    <property type="protein sequence ID" value="MBL1095628.1"/>
    <property type="molecule type" value="Genomic_DNA"/>
</dbReference>
<proteinExistence type="predicted"/>
<reference evidence="1 2" key="1">
    <citation type="submission" date="2021-01" db="EMBL/GenBank/DDBJ databases">
        <title>WGS of actinomycetes isolated from Thailand.</title>
        <authorList>
            <person name="Thawai C."/>
        </authorList>
    </citation>
    <scope>NUCLEOTIDE SEQUENCE [LARGE SCALE GENOMIC DNA]</scope>
    <source>
        <strain evidence="1 2">CA1R205</strain>
    </source>
</reference>
<dbReference type="RefSeq" id="WP_201871130.1">
    <property type="nucleotide sequence ID" value="NZ_JAERRF010000002.1"/>
</dbReference>